<dbReference type="EMBL" id="MN739344">
    <property type="protein sequence ID" value="QHS99460.1"/>
    <property type="molecule type" value="Genomic_DNA"/>
</dbReference>
<sequence length="328" mass="38496">MEKNILVLVFIAIMLIGVFLYTDIFNSLYNNQIHPLITEIGNRMNKPTKHIEKQLIWTYLEEPETLDKDINIQLLNKNKNFPILFNFCLQIMNNKINKKYNAFHVVTPDNIKEYLPEFPIEMNAESRYPLKFRTDLVGAMLLSKYGGLFLSPATLVMKSMDEIMYKLKFNYDLITFGGSERVINSCNNKYNPGNYVISAKKDNPVITLYKDKMLDNLKKDNFINSTTGEDLLSNVLTDLKPNNHFHFDCTHTGNVDIRNNMIKTKQFYGYEPLEFKDKDNIIFITLPYDIILENIEYQWFNNLSEDQFFNSNIQLTKLVLDEARKIKK</sequence>
<evidence type="ECO:0000313" key="1">
    <source>
        <dbReference type="EMBL" id="QHS99460.1"/>
    </source>
</evidence>
<protein>
    <submittedName>
        <fullName evidence="1">Uncharacterized protein</fullName>
    </submittedName>
</protein>
<name>A0A6C0C4X9_9ZZZZ</name>
<dbReference type="GO" id="GO:0016757">
    <property type="term" value="F:glycosyltransferase activity"/>
    <property type="evidence" value="ECO:0007669"/>
    <property type="project" value="InterPro"/>
</dbReference>
<organism evidence="1">
    <name type="scientific">viral metagenome</name>
    <dbReference type="NCBI Taxonomy" id="1070528"/>
    <lineage>
        <taxon>unclassified sequences</taxon>
        <taxon>metagenomes</taxon>
        <taxon>organismal metagenomes</taxon>
    </lineage>
</organism>
<dbReference type="Pfam" id="PF05704">
    <property type="entry name" value="Caps_synth"/>
    <property type="match status" value="1"/>
</dbReference>
<dbReference type="AlphaFoldDB" id="A0A6C0C4X9"/>
<dbReference type="Gene3D" id="3.90.550.20">
    <property type="match status" value="1"/>
</dbReference>
<proteinExistence type="predicted"/>
<dbReference type="InterPro" id="IPR008441">
    <property type="entry name" value="AfumC-like_glycosyl_Trfase"/>
</dbReference>
<accession>A0A6C0C4X9</accession>
<reference evidence="1" key="1">
    <citation type="journal article" date="2020" name="Nature">
        <title>Giant virus diversity and host interactions through global metagenomics.</title>
        <authorList>
            <person name="Schulz F."/>
            <person name="Roux S."/>
            <person name="Paez-Espino D."/>
            <person name="Jungbluth S."/>
            <person name="Walsh D.A."/>
            <person name="Denef V.J."/>
            <person name="McMahon K.D."/>
            <person name="Konstantinidis K.T."/>
            <person name="Eloe-Fadrosh E.A."/>
            <person name="Kyrpides N.C."/>
            <person name="Woyke T."/>
        </authorList>
    </citation>
    <scope>NUCLEOTIDE SEQUENCE</scope>
    <source>
        <strain evidence="1">GVMAG-M-3300020187-37</strain>
    </source>
</reference>